<comment type="similarity">
    <text evidence="3 8">Belongs to the aldose epimerase family.</text>
</comment>
<dbReference type="InterPro" id="IPR008183">
    <property type="entry name" value="Aldose_1/G6P_1-epimerase"/>
</dbReference>
<comment type="catalytic activity">
    <reaction evidence="1 8">
        <text>alpha-D-glucose = beta-D-glucose</text>
        <dbReference type="Rhea" id="RHEA:10264"/>
        <dbReference type="ChEBI" id="CHEBI:15903"/>
        <dbReference type="ChEBI" id="CHEBI:17925"/>
        <dbReference type="EC" id="5.1.3.3"/>
    </reaction>
</comment>
<dbReference type="InterPro" id="IPR011013">
    <property type="entry name" value="Gal_mutarotase_sf_dom"/>
</dbReference>
<comment type="pathway">
    <text evidence="2 8">Carbohydrate metabolism; hexose metabolism.</text>
</comment>
<proteinExistence type="inferred from homology"/>
<dbReference type="Gene3D" id="2.70.98.10">
    <property type="match status" value="1"/>
</dbReference>
<keyword evidence="7 8" id="KW-0119">Carbohydrate metabolism</keyword>
<evidence type="ECO:0000256" key="11">
    <source>
        <dbReference type="PIRSR" id="PIRSR005096-3"/>
    </source>
</evidence>
<evidence type="ECO:0000256" key="10">
    <source>
        <dbReference type="PIRSR" id="PIRSR005096-2"/>
    </source>
</evidence>
<dbReference type="CDD" id="cd09019">
    <property type="entry name" value="galactose_mutarotase_like"/>
    <property type="match status" value="1"/>
</dbReference>
<dbReference type="InterPro" id="IPR047215">
    <property type="entry name" value="Galactose_mutarotase-like"/>
</dbReference>
<dbReference type="GO" id="GO:0006006">
    <property type="term" value="P:glucose metabolic process"/>
    <property type="evidence" value="ECO:0007669"/>
    <property type="project" value="TreeGrafter"/>
</dbReference>
<dbReference type="NCBIfam" id="NF008277">
    <property type="entry name" value="PRK11055.1"/>
    <property type="match status" value="1"/>
</dbReference>
<dbReference type="InterPro" id="IPR014718">
    <property type="entry name" value="GH-type_carb-bd"/>
</dbReference>
<comment type="caution">
    <text evidence="12">The sequence shown here is derived from an EMBL/GenBank/DDBJ whole genome shotgun (WGS) entry which is preliminary data.</text>
</comment>
<dbReference type="PANTHER" id="PTHR10091:SF0">
    <property type="entry name" value="GALACTOSE MUTAROTASE"/>
    <property type="match status" value="1"/>
</dbReference>
<gene>
    <name evidence="12" type="ORF">PQJ61_02075</name>
</gene>
<protein>
    <recommendedName>
        <fullName evidence="5 8">Aldose 1-epimerase</fullName>
        <ecNumber evidence="4 8">5.1.3.3</ecNumber>
    </recommendedName>
</protein>
<sequence>MKIDGSTYGKTSAGDRIDIVTVSNSNYLSFSVISYGATLISVKTPDKNGKIDEITLGKADLAAYEAGHPYFGSTVGRFGNRISKAEFQLDGTKYKLEANNGPNSLHGGPEGFHRRVWDIFPFKKDDRAGVRFTYVSADGEEGFPGRMEISAVYTLTEENELYFDYEAICDKASPVNLTNHVYWNLSGAGSGTILDHRLKLNCSRYIPVNDVQIPLGELREVAGTPFDFTSEKRIGEDIDAAGGFDHSWVTPAYSEDRDGMGTTEAVAALNKAESYAVLSSPASGRKIECYTTQPGVQFYSGNFLDNEPGRENVYKKNSGLCLETQNFPDAPNQTGFPSCILRPGVKYVHSSKIRFSW</sequence>
<dbReference type="PROSITE" id="PS00545">
    <property type="entry name" value="ALDOSE_1_EPIMERASE"/>
    <property type="match status" value="1"/>
</dbReference>
<dbReference type="Pfam" id="PF01263">
    <property type="entry name" value="Aldose_epim"/>
    <property type="match status" value="1"/>
</dbReference>
<dbReference type="InterPro" id="IPR015443">
    <property type="entry name" value="Aldose_1-epimerase"/>
</dbReference>
<dbReference type="GO" id="GO:0030246">
    <property type="term" value="F:carbohydrate binding"/>
    <property type="evidence" value="ECO:0007669"/>
    <property type="project" value="InterPro"/>
</dbReference>
<feature type="binding site" evidence="11">
    <location>
        <begin position="80"/>
        <end position="81"/>
    </location>
    <ligand>
        <name>beta-D-galactose</name>
        <dbReference type="ChEBI" id="CHEBI:27667"/>
    </ligand>
</feature>
<dbReference type="EC" id="5.1.3.3" evidence="4 8"/>
<feature type="binding site" evidence="11">
    <location>
        <begin position="180"/>
        <end position="182"/>
    </location>
    <ligand>
        <name>beta-D-galactose</name>
        <dbReference type="ChEBI" id="CHEBI:27667"/>
    </ligand>
</feature>
<feature type="active site" description="Proton donor" evidence="9">
    <location>
        <position position="180"/>
    </location>
</feature>
<evidence type="ECO:0000256" key="3">
    <source>
        <dbReference type="ARBA" id="ARBA00006206"/>
    </source>
</evidence>
<organism evidence="12 13">
    <name type="scientific">Candidatus Thalassospirochaeta sargassi</name>
    <dbReference type="NCBI Taxonomy" id="3119039"/>
    <lineage>
        <taxon>Bacteria</taxon>
        <taxon>Pseudomonadati</taxon>
        <taxon>Spirochaetota</taxon>
        <taxon>Spirochaetia</taxon>
        <taxon>Spirochaetales</taxon>
        <taxon>Spirochaetaceae</taxon>
        <taxon>Candidatus Thalassospirochaeta</taxon>
    </lineage>
</organism>
<dbReference type="InterPro" id="IPR018052">
    <property type="entry name" value="Ald1_epimerase_CS"/>
</dbReference>
<feature type="active site" description="Proton acceptor" evidence="9">
    <location>
        <position position="323"/>
    </location>
</feature>
<dbReference type="EMBL" id="JAQQAL010000007">
    <property type="protein sequence ID" value="MDC7225533.1"/>
    <property type="molecule type" value="Genomic_DNA"/>
</dbReference>
<reference evidence="12 13" key="1">
    <citation type="submission" date="2022-12" db="EMBL/GenBank/DDBJ databases">
        <title>Metagenome assembled genome from gulf of manar.</title>
        <authorList>
            <person name="Kohli P."/>
            <person name="Pk S."/>
            <person name="Venkata Ramana C."/>
            <person name="Sasikala C."/>
        </authorList>
    </citation>
    <scope>NUCLEOTIDE SEQUENCE [LARGE SCALE GENOMIC DNA]</scope>
    <source>
        <strain evidence="12">JB008</strain>
    </source>
</reference>
<dbReference type="Proteomes" id="UP001221217">
    <property type="component" value="Unassembled WGS sequence"/>
</dbReference>
<evidence type="ECO:0000313" key="12">
    <source>
        <dbReference type="EMBL" id="MDC7225533.1"/>
    </source>
</evidence>
<dbReference type="GO" id="GO:0033499">
    <property type="term" value="P:galactose catabolic process via UDP-galactose, Leloir pathway"/>
    <property type="evidence" value="ECO:0007669"/>
    <property type="project" value="TreeGrafter"/>
</dbReference>
<name>A0AAJ1ID04_9SPIO</name>
<evidence type="ECO:0000256" key="1">
    <source>
        <dbReference type="ARBA" id="ARBA00001614"/>
    </source>
</evidence>
<evidence type="ECO:0000256" key="2">
    <source>
        <dbReference type="ARBA" id="ARBA00005028"/>
    </source>
</evidence>
<accession>A0AAJ1ID04</accession>
<feature type="binding site" evidence="10">
    <location>
        <position position="245"/>
    </location>
    <ligand>
        <name>beta-D-galactose</name>
        <dbReference type="ChEBI" id="CHEBI:27667"/>
    </ligand>
</feature>
<evidence type="ECO:0000256" key="5">
    <source>
        <dbReference type="ARBA" id="ARBA00014165"/>
    </source>
</evidence>
<dbReference type="GO" id="GO:0004034">
    <property type="term" value="F:aldose 1-epimerase activity"/>
    <property type="evidence" value="ECO:0007669"/>
    <property type="project" value="UniProtKB-EC"/>
</dbReference>
<dbReference type="PANTHER" id="PTHR10091">
    <property type="entry name" value="ALDOSE-1-EPIMERASE"/>
    <property type="match status" value="1"/>
</dbReference>
<evidence type="ECO:0000256" key="9">
    <source>
        <dbReference type="PIRSR" id="PIRSR005096-1"/>
    </source>
</evidence>
<evidence type="ECO:0000256" key="4">
    <source>
        <dbReference type="ARBA" id="ARBA00013185"/>
    </source>
</evidence>
<evidence type="ECO:0000313" key="13">
    <source>
        <dbReference type="Proteomes" id="UP001221217"/>
    </source>
</evidence>
<evidence type="ECO:0000256" key="7">
    <source>
        <dbReference type="ARBA" id="ARBA00023277"/>
    </source>
</evidence>
<keyword evidence="6 8" id="KW-0413">Isomerase</keyword>
<dbReference type="AlphaFoldDB" id="A0AAJ1ID04"/>
<evidence type="ECO:0000256" key="6">
    <source>
        <dbReference type="ARBA" id="ARBA00023235"/>
    </source>
</evidence>
<dbReference type="PIRSF" id="PIRSF005096">
    <property type="entry name" value="GALM"/>
    <property type="match status" value="1"/>
</dbReference>
<dbReference type="SUPFAM" id="SSF74650">
    <property type="entry name" value="Galactose mutarotase-like"/>
    <property type="match status" value="1"/>
</dbReference>
<evidence type="ECO:0000256" key="8">
    <source>
        <dbReference type="PIRNR" id="PIRNR005096"/>
    </source>
</evidence>